<gene>
    <name evidence="4" type="ORF">ENJ42_02155</name>
</gene>
<protein>
    <submittedName>
        <fullName evidence="4">VCBS repeat-containing protein</fullName>
    </submittedName>
</protein>
<dbReference type="SUPFAM" id="SSF69318">
    <property type="entry name" value="Integrin alpha N-terminal domain"/>
    <property type="match status" value="1"/>
</dbReference>
<dbReference type="PANTHER" id="PTHR46580">
    <property type="entry name" value="SENSOR KINASE-RELATED"/>
    <property type="match status" value="1"/>
</dbReference>
<accession>A0A7C5M2C2</accession>
<dbReference type="PANTHER" id="PTHR46580:SF4">
    <property type="entry name" value="ATP_GTP-BINDING PROTEIN"/>
    <property type="match status" value="1"/>
</dbReference>
<evidence type="ECO:0000256" key="1">
    <source>
        <dbReference type="ARBA" id="ARBA00022729"/>
    </source>
</evidence>
<comment type="caution">
    <text evidence="4">The sequence shown here is derived from an EMBL/GenBank/DDBJ whole genome shotgun (WGS) entry which is preliminary data.</text>
</comment>
<sequence length="849" mass="93701">MYRVLVLLGILFATAIWSTPDAHAESFTVQRVRYCTGGGLFDNKCTNAETSPNFKQWDKYDINGSRKKMTYIAMVSEPDIEDVKHVVFISAGQQVEVAINPDGYQNVLTGQPADYKNNCLGKTKTCVRNFNPDGLAMRLKNSGAYNMSDTLFIIVLDSQYNYYLSSKPAMLDAYWEFLTSKFYPTSVKDIVLAGQSRGGCLSLLLAERLRKRAAYKHIPLVLEMNDAVCRNDGSEVPGIHPGSKTYATNPLNPNKMKSVLVDLGKMFPVSSRTNLFINNIHAGGKVGGLNIRALTYKTQNIDLGWWRQSWVKFAHTDMGGNFGHSLETIIPAYKHIMRSLYEIRYGKTLPAAMAPVDFNGDGLSDIAMFEDGVIRQGTQNRLSDLKLKVRLSNGDGTYSEHNSDILAENASLKFHPITPFLAGYFSNDRKTDLVNLTQSPQQGLYIRTYISNGDGTFLTKSYRAGDGFANAKYPALVGDVDRDGLSDILLLHRDPQRGLIVRTKFSKGDGQFRHVEHQLGDGSAVDILPIFAADVNGDNRTDLILQYQDSNGHKIRTKISNGDGTFTGHEFGTGEWLYWGHDQFLVGDVNRDRKTDLMRVFYDQNNGLSIHSFLSRGDGTFEVKRQVLGDGEPGYRFPAIIADVNNDRRDDIILRHRDANNHLIVNVKISNGDGTYSSKTSDLGTDGQLDATPALLGTFDKGRPRDLVFHTTLRDASNTVRSQDTLWTKAANSNGVLHSLGSAYKPAKISALGVDAYPAISGPLGWRGQGGTFPPCRPPVCAMGPIGTTTTPVKPVLTPIPGVRPGGTPIKQPVKKSLKFDRTTPQAKPKVQKMTKGKKKVQKLATPPK</sequence>
<evidence type="ECO:0000313" key="4">
    <source>
        <dbReference type="EMBL" id="HHL42395.1"/>
    </source>
</evidence>
<feature type="signal peptide" evidence="3">
    <location>
        <begin position="1"/>
        <end position="24"/>
    </location>
</feature>
<dbReference type="InterPro" id="IPR013517">
    <property type="entry name" value="FG-GAP"/>
</dbReference>
<dbReference type="Proteomes" id="UP000885830">
    <property type="component" value="Unassembled WGS sequence"/>
</dbReference>
<organism evidence="4">
    <name type="scientific">Hellea balneolensis</name>
    <dbReference type="NCBI Taxonomy" id="287478"/>
    <lineage>
        <taxon>Bacteria</taxon>
        <taxon>Pseudomonadati</taxon>
        <taxon>Pseudomonadota</taxon>
        <taxon>Alphaproteobacteria</taxon>
        <taxon>Maricaulales</taxon>
        <taxon>Robiginitomaculaceae</taxon>
        <taxon>Hellea</taxon>
    </lineage>
</organism>
<dbReference type="InterPro" id="IPR028994">
    <property type="entry name" value="Integrin_alpha_N"/>
</dbReference>
<evidence type="ECO:0000256" key="2">
    <source>
        <dbReference type="SAM" id="MobiDB-lite"/>
    </source>
</evidence>
<feature type="chain" id="PRO_5027961873" evidence="3">
    <location>
        <begin position="25"/>
        <end position="849"/>
    </location>
</feature>
<reference evidence="4" key="1">
    <citation type="journal article" date="2020" name="mSystems">
        <title>Genome- and Community-Level Interaction Insights into Carbon Utilization and Element Cycling Functions of Hydrothermarchaeota in Hydrothermal Sediment.</title>
        <authorList>
            <person name="Zhou Z."/>
            <person name="Liu Y."/>
            <person name="Xu W."/>
            <person name="Pan J."/>
            <person name="Luo Z.H."/>
            <person name="Li M."/>
        </authorList>
    </citation>
    <scope>NUCLEOTIDE SEQUENCE [LARGE SCALE GENOMIC DNA]</scope>
    <source>
        <strain evidence="4">HyVt-485</strain>
    </source>
</reference>
<proteinExistence type="predicted"/>
<dbReference type="AlphaFoldDB" id="A0A7C5M2C2"/>
<dbReference type="Pfam" id="PF13517">
    <property type="entry name" value="FG-GAP_3"/>
    <property type="match status" value="1"/>
</dbReference>
<feature type="compositionally biased region" description="Basic residues" evidence="2">
    <location>
        <begin position="830"/>
        <end position="842"/>
    </location>
</feature>
<name>A0A7C5M2C2_9PROT</name>
<dbReference type="EMBL" id="DRMJ01000106">
    <property type="protein sequence ID" value="HHL42395.1"/>
    <property type="molecule type" value="Genomic_DNA"/>
</dbReference>
<keyword evidence="1 3" id="KW-0732">Signal</keyword>
<feature type="region of interest" description="Disordered" evidence="2">
    <location>
        <begin position="801"/>
        <end position="849"/>
    </location>
</feature>
<evidence type="ECO:0000256" key="3">
    <source>
        <dbReference type="SAM" id="SignalP"/>
    </source>
</evidence>
<dbReference type="Gene3D" id="2.130.10.130">
    <property type="entry name" value="Integrin alpha, N-terminal"/>
    <property type="match status" value="1"/>
</dbReference>